<name>A0A1U7NHX7_9FIRM</name>
<accession>A0A1U7NHX7</accession>
<evidence type="ECO:0000313" key="2">
    <source>
        <dbReference type="Proteomes" id="UP000186341"/>
    </source>
</evidence>
<keyword evidence="2" id="KW-1185">Reference proteome</keyword>
<reference evidence="1 2" key="1">
    <citation type="submission" date="2016-11" db="EMBL/GenBank/DDBJ databases">
        <title>Description of two novel members of the family Erysipelotrichaceae: Ileibacterium lipovorans gen. nov., sp. nov. and Dubosiella newyorkensis, gen. nov., sp. nov.</title>
        <authorList>
            <person name="Cox L.M."/>
            <person name="Sohn J."/>
            <person name="Tyrrell K.L."/>
            <person name="Citron D.M."/>
            <person name="Lawson P.A."/>
            <person name="Patel N.B."/>
            <person name="Iizumi T."/>
            <person name="Perez-Perez G.I."/>
            <person name="Goldstein E.J."/>
            <person name="Blaser M.J."/>
        </authorList>
    </citation>
    <scope>NUCLEOTIDE SEQUENCE [LARGE SCALE GENOMIC DNA]</scope>
    <source>
        <strain evidence="1 2">NYU-BL-A3</strain>
    </source>
</reference>
<dbReference type="RefSeq" id="WP_075818220.1">
    <property type="nucleotide sequence ID" value="NZ_CAJUTZ010000041.1"/>
</dbReference>
<sequence>MIKEDSDSLKCDLAETYRIYDMKAFPLRTIAVFAYGLGKDSRIHMKLSGAECSFSSLLLAQAVDGINLLLWMLGGADNQRPESIVEKMIPSHLQHKGSEDLTVSFDNGEDFEAFRNSLIGGDENG</sequence>
<organism evidence="1 2">
    <name type="scientific">Ileibacterium valens</name>
    <dbReference type="NCBI Taxonomy" id="1862668"/>
    <lineage>
        <taxon>Bacteria</taxon>
        <taxon>Bacillati</taxon>
        <taxon>Bacillota</taxon>
        <taxon>Erysipelotrichia</taxon>
        <taxon>Erysipelotrichales</taxon>
        <taxon>Erysipelotrichaceae</taxon>
        <taxon>Ileibacterium</taxon>
    </lineage>
</organism>
<dbReference type="GeneID" id="82202196"/>
<dbReference type="OrthoDB" id="1655904at2"/>
<proteinExistence type="predicted"/>
<dbReference type="Proteomes" id="UP000186341">
    <property type="component" value="Unassembled WGS sequence"/>
</dbReference>
<dbReference type="EMBL" id="MPJW01000078">
    <property type="protein sequence ID" value="OLU41685.1"/>
    <property type="molecule type" value="Genomic_DNA"/>
</dbReference>
<gene>
    <name evidence="1" type="ORF">BO222_02995</name>
</gene>
<dbReference type="AlphaFoldDB" id="A0A1U7NHX7"/>
<comment type="caution">
    <text evidence="1">The sequence shown here is derived from an EMBL/GenBank/DDBJ whole genome shotgun (WGS) entry which is preliminary data.</text>
</comment>
<dbReference type="InterPro" id="IPR035286">
    <property type="entry name" value="DUF5361"/>
</dbReference>
<dbReference type="Pfam" id="PF17318">
    <property type="entry name" value="DUF5361"/>
    <property type="match status" value="1"/>
</dbReference>
<evidence type="ECO:0000313" key="1">
    <source>
        <dbReference type="EMBL" id="OLU41685.1"/>
    </source>
</evidence>
<protein>
    <submittedName>
        <fullName evidence="1">Uncharacterized protein</fullName>
    </submittedName>
</protein>